<dbReference type="STRING" id="46731.A0A3M6UEL7"/>
<evidence type="ECO:0000256" key="1">
    <source>
        <dbReference type="ARBA" id="ARBA00005298"/>
    </source>
</evidence>
<protein>
    <recommendedName>
        <fullName evidence="2">Arrestin C-terminal-like domain-containing protein</fullName>
    </recommendedName>
</protein>
<dbReference type="Pfam" id="PF00339">
    <property type="entry name" value="Arrestin_N"/>
    <property type="match status" value="1"/>
</dbReference>
<dbReference type="AlphaFoldDB" id="A0A3M6UEL7"/>
<reference evidence="3 4" key="1">
    <citation type="journal article" date="2018" name="Sci. Rep.">
        <title>Comparative analysis of the Pocillopora damicornis genome highlights role of immune system in coral evolution.</title>
        <authorList>
            <person name="Cunning R."/>
            <person name="Bay R.A."/>
            <person name="Gillette P."/>
            <person name="Baker A.C."/>
            <person name="Traylor-Knowles N."/>
        </authorList>
    </citation>
    <scope>NUCLEOTIDE SEQUENCE [LARGE SCALE GENOMIC DNA]</scope>
    <source>
        <strain evidence="3">RSMAS</strain>
        <tissue evidence="3">Whole animal</tissue>
    </source>
</reference>
<dbReference type="PANTHER" id="PTHR11188">
    <property type="entry name" value="ARRESTIN DOMAIN CONTAINING PROTEIN"/>
    <property type="match status" value="1"/>
</dbReference>
<dbReference type="OMA" id="WSDSERI"/>
<dbReference type="PANTHER" id="PTHR11188:SF17">
    <property type="entry name" value="FI21816P1"/>
    <property type="match status" value="1"/>
</dbReference>
<dbReference type="GO" id="GO:0005737">
    <property type="term" value="C:cytoplasm"/>
    <property type="evidence" value="ECO:0007669"/>
    <property type="project" value="TreeGrafter"/>
</dbReference>
<comment type="similarity">
    <text evidence="1">Belongs to the arrestin family.</text>
</comment>
<feature type="domain" description="Arrestin C-terminal-like" evidence="2">
    <location>
        <begin position="177"/>
        <end position="306"/>
    </location>
</feature>
<dbReference type="EMBL" id="RCHS01001698">
    <property type="protein sequence ID" value="RMX52133.1"/>
    <property type="molecule type" value="Genomic_DNA"/>
</dbReference>
<accession>A0A3M6UEL7</accession>
<dbReference type="Proteomes" id="UP000275408">
    <property type="component" value="Unassembled WGS sequence"/>
</dbReference>
<dbReference type="OrthoDB" id="2333384at2759"/>
<evidence type="ECO:0000313" key="3">
    <source>
        <dbReference type="EMBL" id="RMX52133.1"/>
    </source>
</evidence>
<organism evidence="3 4">
    <name type="scientific">Pocillopora damicornis</name>
    <name type="common">Cauliflower coral</name>
    <name type="synonym">Millepora damicornis</name>
    <dbReference type="NCBI Taxonomy" id="46731"/>
    <lineage>
        <taxon>Eukaryota</taxon>
        <taxon>Metazoa</taxon>
        <taxon>Cnidaria</taxon>
        <taxon>Anthozoa</taxon>
        <taxon>Hexacorallia</taxon>
        <taxon>Scleractinia</taxon>
        <taxon>Astrocoeniina</taxon>
        <taxon>Pocilloporidae</taxon>
        <taxon>Pocillopora</taxon>
    </lineage>
</organism>
<evidence type="ECO:0000313" key="4">
    <source>
        <dbReference type="Proteomes" id="UP000275408"/>
    </source>
</evidence>
<dbReference type="SMART" id="SM01017">
    <property type="entry name" value="Arrestin_C"/>
    <property type="match status" value="1"/>
</dbReference>
<proteinExistence type="inferred from homology"/>
<dbReference type="InterPro" id="IPR011021">
    <property type="entry name" value="Arrestin-like_N"/>
</dbReference>
<dbReference type="InterPro" id="IPR014756">
    <property type="entry name" value="Ig_E-set"/>
</dbReference>
<sequence length="414" mass="45620">MGKIEYFIVEFYGGKTTFYPGEALNGTLRVKVNKELKLRGIRLEFHGKAHIHWSETTGSGEHRRTRHYSNSETYINTMATLFGKGPNESGDDPVLQPGEYSYPFQFLIPNQNMPTSVEANHGYVRYWLKGIIDRPWRFDFTTKAAFTMIEFVDINTLPLLQPCQMAENRDVGCLCCKSGPLSITLYTDRGGYCPGESIGVSAVISNNSNNEIIGLEFQLIQAIIYIASCGKQRHGEEKVASMFQEGVKPGEESRLPMLAFTIPSLPPSTLSCHCLRLSYVLRLKVRVKGAFNSNVNIPITLGSVPYRPPMPPQYPPPAAPNFVGPPQPLAGFSSMAGYPEASQLGEGSQPYPNIAPPSYAESVRGGTSINDDGDSGKALGNNTFTPMYPFVYNYQFPSAPPAPFPQDPATKSTF</sequence>
<keyword evidence="4" id="KW-1185">Reference proteome</keyword>
<gene>
    <name evidence="3" type="ORF">pdam_00015168</name>
</gene>
<comment type="caution">
    <text evidence="3">The sequence shown here is derived from an EMBL/GenBank/DDBJ whole genome shotgun (WGS) entry which is preliminary data.</text>
</comment>
<name>A0A3M6UEL7_POCDA</name>
<evidence type="ECO:0000259" key="2">
    <source>
        <dbReference type="SMART" id="SM01017"/>
    </source>
</evidence>
<dbReference type="Pfam" id="PF02752">
    <property type="entry name" value="Arrestin_C"/>
    <property type="match status" value="1"/>
</dbReference>
<dbReference type="GO" id="GO:0015031">
    <property type="term" value="P:protein transport"/>
    <property type="evidence" value="ECO:0007669"/>
    <property type="project" value="TreeGrafter"/>
</dbReference>
<dbReference type="InterPro" id="IPR014752">
    <property type="entry name" value="Arrestin-like_C"/>
</dbReference>
<dbReference type="Gene3D" id="2.60.40.640">
    <property type="match status" value="2"/>
</dbReference>
<dbReference type="InterPro" id="IPR050357">
    <property type="entry name" value="Arrestin_domain-protein"/>
</dbReference>
<dbReference type="InterPro" id="IPR011022">
    <property type="entry name" value="Arrestin_C-like"/>
</dbReference>
<dbReference type="SUPFAM" id="SSF81296">
    <property type="entry name" value="E set domains"/>
    <property type="match status" value="2"/>
</dbReference>